<keyword evidence="3" id="KW-0479">Metal-binding</keyword>
<dbReference type="Proteomes" id="UP000184603">
    <property type="component" value="Unassembled WGS sequence"/>
</dbReference>
<dbReference type="GO" id="GO:0008936">
    <property type="term" value="F:nicotinamidase activity"/>
    <property type="evidence" value="ECO:0007669"/>
    <property type="project" value="UniProtKB-EC"/>
</dbReference>
<accession>A0A1M7Y2Z5</accession>
<comment type="similarity">
    <text evidence="1">Belongs to the isochorismatase family.</text>
</comment>
<dbReference type="Pfam" id="PF00857">
    <property type="entry name" value="Isochorismatase"/>
    <property type="match status" value="1"/>
</dbReference>
<evidence type="ECO:0000259" key="8">
    <source>
        <dbReference type="Pfam" id="PF00857"/>
    </source>
</evidence>
<name>A0A1M7Y2Z5_9BACT</name>
<evidence type="ECO:0000313" key="10">
    <source>
        <dbReference type="Proteomes" id="UP000184603"/>
    </source>
</evidence>
<proteinExistence type="inferred from homology"/>
<dbReference type="PANTHER" id="PTHR11080">
    <property type="entry name" value="PYRAZINAMIDASE/NICOTINAMIDASE"/>
    <property type="match status" value="1"/>
</dbReference>
<dbReference type="Gene3D" id="3.40.50.850">
    <property type="entry name" value="Isochorismatase-like"/>
    <property type="match status" value="1"/>
</dbReference>
<dbReference type="EMBL" id="FRFE01000005">
    <property type="protein sequence ID" value="SHO46404.1"/>
    <property type="molecule type" value="Genomic_DNA"/>
</dbReference>
<organism evidence="9 10">
    <name type="scientific">Desulfopila aestuarii DSM 18488</name>
    <dbReference type="NCBI Taxonomy" id="1121416"/>
    <lineage>
        <taxon>Bacteria</taxon>
        <taxon>Pseudomonadati</taxon>
        <taxon>Thermodesulfobacteriota</taxon>
        <taxon>Desulfobulbia</taxon>
        <taxon>Desulfobulbales</taxon>
        <taxon>Desulfocapsaceae</taxon>
        <taxon>Desulfopila</taxon>
    </lineage>
</organism>
<evidence type="ECO:0000256" key="4">
    <source>
        <dbReference type="ARBA" id="ARBA00022801"/>
    </source>
</evidence>
<dbReference type="STRING" id="1121416.SAMN02745220_01475"/>
<dbReference type="InterPro" id="IPR052347">
    <property type="entry name" value="Isochorismatase_Nicotinamidase"/>
</dbReference>
<dbReference type="AlphaFoldDB" id="A0A1M7Y2Z5"/>
<sequence length="193" mass="20594">MRTALQPDDALLVVDMQNDFLPGGSLAVPDSAAIIPQVNSCIERFTANGLPVFASRDFHPTDHISFVANGGQWPPHCVAGTWGAEFHPDLRLPDSVIIISKGTDAGREAYSALDATPLSEVLEEKAIERLFVCGLATDYCVLASAKDLLDAGYLVTLITDSMRAVNVHEGDGDRALQSLIELGASTTTCNELP</sequence>
<dbReference type="OrthoDB" id="9791276at2"/>
<keyword evidence="4" id="KW-0378">Hydrolase</keyword>
<dbReference type="SUPFAM" id="SSF52499">
    <property type="entry name" value="Isochorismatase-like hydrolases"/>
    <property type="match status" value="1"/>
</dbReference>
<dbReference type="RefSeq" id="WP_073612806.1">
    <property type="nucleotide sequence ID" value="NZ_FRFE01000005.1"/>
</dbReference>
<evidence type="ECO:0000256" key="2">
    <source>
        <dbReference type="ARBA" id="ARBA00022642"/>
    </source>
</evidence>
<dbReference type="EC" id="3.5.1.19" evidence="6"/>
<protein>
    <recommendedName>
        <fullName evidence="6">nicotinamidase</fullName>
        <ecNumber evidence="6">3.5.1.19</ecNumber>
    </recommendedName>
    <alternativeName>
        <fullName evidence="7">Nicotinamide deamidase</fullName>
    </alternativeName>
</protein>
<gene>
    <name evidence="9" type="ORF">SAMN02745220_01475</name>
</gene>
<evidence type="ECO:0000256" key="6">
    <source>
        <dbReference type="ARBA" id="ARBA00039017"/>
    </source>
</evidence>
<comment type="pathway">
    <text evidence="5">Cofactor biosynthesis; nicotinate biosynthesis; nicotinate from nicotinamide: step 1/1.</text>
</comment>
<dbReference type="InterPro" id="IPR000868">
    <property type="entry name" value="Isochorismatase-like_dom"/>
</dbReference>
<evidence type="ECO:0000256" key="3">
    <source>
        <dbReference type="ARBA" id="ARBA00022723"/>
    </source>
</evidence>
<evidence type="ECO:0000256" key="5">
    <source>
        <dbReference type="ARBA" id="ARBA00037900"/>
    </source>
</evidence>
<feature type="domain" description="Isochorismatase-like" evidence="8">
    <location>
        <begin position="10"/>
        <end position="188"/>
    </location>
</feature>
<evidence type="ECO:0000313" key="9">
    <source>
        <dbReference type="EMBL" id="SHO46404.1"/>
    </source>
</evidence>
<evidence type="ECO:0000256" key="7">
    <source>
        <dbReference type="ARBA" id="ARBA00043224"/>
    </source>
</evidence>
<dbReference type="PANTHER" id="PTHR11080:SF2">
    <property type="entry name" value="LD05707P"/>
    <property type="match status" value="1"/>
</dbReference>
<reference evidence="9 10" key="1">
    <citation type="submission" date="2016-12" db="EMBL/GenBank/DDBJ databases">
        <authorList>
            <person name="Song W.-J."/>
            <person name="Kurnit D.M."/>
        </authorList>
    </citation>
    <scope>NUCLEOTIDE SEQUENCE [LARGE SCALE GENOMIC DNA]</scope>
    <source>
        <strain evidence="9 10">DSM 18488</strain>
    </source>
</reference>
<evidence type="ECO:0000256" key="1">
    <source>
        <dbReference type="ARBA" id="ARBA00006336"/>
    </source>
</evidence>
<keyword evidence="10" id="KW-1185">Reference proteome</keyword>
<dbReference type="InterPro" id="IPR036380">
    <property type="entry name" value="Isochorismatase-like_sf"/>
</dbReference>
<keyword evidence="2" id="KW-0662">Pyridine nucleotide biosynthesis</keyword>
<dbReference type="GO" id="GO:0046872">
    <property type="term" value="F:metal ion binding"/>
    <property type="evidence" value="ECO:0007669"/>
    <property type="project" value="UniProtKB-KW"/>
</dbReference>
<dbReference type="GO" id="GO:0019363">
    <property type="term" value="P:pyridine nucleotide biosynthetic process"/>
    <property type="evidence" value="ECO:0007669"/>
    <property type="project" value="UniProtKB-KW"/>
</dbReference>